<dbReference type="InterPro" id="IPR029058">
    <property type="entry name" value="AB_hydrolase_fold"/>
</dbReference>
<dbReference type="Ensembl" id="ENSDCDT00010035254.1">
    <property type="protein sequence ID" value="ENSDCDP00010028483.1"/>
    <property type="gene ID" value="ENSDCDG00010017979.1"/>
</dbReference>
<evidence type="ECO:0000256" key="10">
    <source>
        <dbReference type="ARBA" id="ARBA00022801"/>
    </source>
</evidence>
<dbReference type="FunFam" id="3.40.50.1820:FF:000098">
    <property type="entry name" value="palmitoyl-protein thioesterase 1"/>
    <property type="match status" value="1"/>
</dbReference>
<name>A0A8C4AP36_9TELE</name>
<proteinExistence type="inferred from homology"/>
<evidence type="ECO:0000256" key="21">
    <source>
        <dbReference type="ARBA" id="ARBA00093223"/>
    </source>
</evidence>
<dbReference type="GO" id="GO:0005764">
    <property type="term" value="C:lysosome"/>
    <property type="evidence" value="ECO:0007669"/>
    <property type="project" value="UniProtKB-SubCell"/>
</dbReference>
<evidence type="ECO:0000256" key="12">
    <source>
        <dbReference type="ARBA" id="ARBA00023034"/>
    </source>
</evidence>
<evidence type="ECO:0000256" key="4">
    <source>
        <dbReference type="ARBA" id="ARBA00004613"/>
    </source>
</evidence>
<dbReference type="Proteomes" id="UP000694580">
    <property type="component" value="Chromosome 20"/>
</dbReference>
<evidence type="ECO:0000256" key="9">
    <source>
        <dbReference type="ARBA" id="ARBA00022729"/>
    </source>
</evidence>
<evidence type="ECO:0000256" key="13">
    <source>
        <dbReference type="ARBA" id="ARBA00023157"/>
    </source>
</evidence>
<dbReference type="GO" id="GO:0008474">
    <property type="term" value="F:palmitoyl-(protein) hydrolase activity"/>
    <property type="evidence" value="ECO:0007669"/>
    <property type="project" value="UniProtKB-EC"/>
</dbReference>
<reference evidence="22" key="2">
    <citation type="submission" date="2025-05" db="UniProtKB">
        <authorList>
            <consortium name="Ensembl"/>
        </authorList>
    </citation>
    <scope>IDENTIFICATION</scope>
</reference>
<comment type="catalytic activity">
    <reaction evidence="21">
        <text>S-hexadecanoyl-N-acetylcysteamine + H2O = N-acetylcysteamine + hexadecanoate + H(+)</text>
        <dbReference type="Rhea" id="RHEA:84099"/>
        <dbReference type="ChEBI" id="CHEBI:7896"/>
        <dbReference type="ChEBI" id="CHEBI:15377"/>
        <dbReference type="ChEBI" id="CHEBI:15378"/>
        <dbReference type="ChEBI" id="CHEBI:74410"/>
        <dbReference type="ChEBI" id="CHEBI:233601"/>
    </reaction>
</comment>
<keyword evidence="10" id="KW-0378">Hydrolase</keyword>
<evidence type="ECO:0000256" key="3">
    <source>
        <dbReference type="ARBA" id="ARBA00004555"/>
    </source>
</evidence>
<dbReference type="GeneTree" id="ENSGT00940000156790"/>
<comment type="similarity">
    <text evidence="5">Belongs to the palmitoyl-protein thioesterase family.</text>
</comment>
<evidence type="ECO:0000256" key="20">
    <source>
        <dbReference type="ARBA" id="ARBA00093191"/>
    </source>
</evidence>
<dbReference type="InterPro" id="IPR002472">
    <property type="entry name" value="Palm_thioest"/>
</dbReference>
<keyword evidence="13" id="KW-1015">Disulfide bond</keyword>
<keyword evidence="14" id="KW-0325">Glycoprotein</keyword>
<dbReference type="SUPFAM" id="SSF53474">
    <property type="entry name" value="alpha/beta-Hydrolases"/>
    <property type="match status" value="1"/>
</dbReference>
<evidence type="ECO:0000256" key="8">
    <source>
        <dbReference type="ARBA" id="ARBA00022525"/>
    </source>
</evidence>
<evidence type="ECO:0000256" key="15">
    <source>
        <dbReference type="ARBA" id="ARBA00023228"/>
    </source>
</evidence>
<comment type="catalytic activity">
    <reaction evidence="20">
        <text>S-hexadecanoyl-N-acetylcysteine methyl ester + H2O = N-acetylcysteine methyl ester + hexadecanoate + H(+)</text>
        <dbReference type="Rhea" id="RHEA:84103"/>
        <dbReference type="ChEBI" id="CHEBI:7896"/>
        <dbReference type="ChEBI" id="CHEBI:15377"/>
        <dbReference type="ChEBI" id="CHEBI:15378"/>
        <dbReference type="ChEBI" id="CHEBI:233604"/>
        <dbReference type="ChEBI" id="CHEBI:233605"/>
    </reaction>
</comment>
<dbReference type="PRINTS" id="PR00414">
    <property type="entry name" value="PPTHIESTRASE"/>
</dbReference>
<comment type="catalytic activity">
    <reaction evidence="19">
        <text>hexadecanoyl-CoA + H2O = hexadecanoate + CoA + H(+)</text>
        <dbReference type="Rhea" id="RHEA:16645"/>
        <dbReference type="ChEBI" id="CHEBI:7896"/>
        <dbReference type="ChEBI" id="CHEBI:15377"/>
        <dbReference type="ChEBI" id="CHEBI:15378"/>
        <dbReference type="ChEBI" id="CHEBI:57287"/>
        <dbReference type="ChEBI" id="CHEBI:57379"/>
        <dbReference type="EC" id="3.1.2.2"/>
    </reaction>
    <physiologicalReaction direction="left-to-right" evidence="19">
        <dbReference type="Rhea" id="RHEA:16646"/>
    </physiologicalReaction>
</comment>
<keyword evidence="9" id="KW-0732">Signal</keyword>
<evidence type="ECO:0000256" key="6">
    <source>
        <dbReference type="ARBA" id="ARBA00012423"/>
    </source>
</evidence>
<evidence type="ECO:0000256" key="5">
    <source>
        <dbReference type="ARBA" id="ARBA00010758"/>
    </source>
</evidence>
<evidence type="ECO:0000256" key="2">
    <source>
        <dbReference type="ARBA" id="ARBA00004371"/>
    </source>
</evidence>
<dbReference type="GO" id="GO:0005576">
    <property type="term" value="C:extracellular region"/>
    <property type="evidence" value="ECO:0007669"/>
    <property type="project" value="UniProtKB-SubCell"/>
</dbReference>
<gene>
    <name evidence="22" type="primary">PPT1</name>
</gene>
<dbReference type="EC" id="3.1.2.2" evidence="17"/>
<keyword evidence="12" id="KW-0333">Golgi apparatus</keyword>
<keyword evidence="24" id="KW-1185">Reference proteome</keyword>
<keyword evidence="8" id="KW-0964">Secreted</keyword>
<sequence>MRRSVLYAHRRICEDAAAPSIPRSYRSGSEVESRTCHMIACVAPVLSSYWPLMMPLSAWLLLLVGAAPLVSVSVGSRAPNASLPLVLWHGMGDSCCNPLSMGSIKKMVEEDVPGIYVLSLMIGKSVVQDTENGFFMDVNEQVSFACNQLSKDPELQSGYNAMGFSQGGQFLRAVAQRCPSPPMRNLISVGGQQQGVYGLPRCPGESSHICDWIRKMLNSGAYSDFVQKHLVQAQYWHDPLNGDLYKEKSLFLADINQERGINETYKKNLMSLNKFVMVKFLQDSVVDPVDTEWFGFLKPGQAEETETLQDSVIYKEDRLGLAEMDKAGKLVFLATEGDHLQFTRAWFDENLLPYLH</sequence>
<organism evidence="22 24">
    <name type="scientific">Denticeps clupeoides</name>
    <name type="common">denticle herring</name>
    <dbReference type="NCBI Taxonomy" id="299321"/>
    <lineage>
        <taxon>Eukaryota</taxon>
        <taxon>Metazoa</taxon>
        <taxon>Chordata</taxon>
        <taxon>Craniata</taxon>
        <taxon>Vertebrata</taxon>
        <taxon>Euteleostomi</taxon>
        <taxon>Actinopterygii</taxon>
        <taxon>Neopterygii</taxon>
        <taxon>Teleostei</taxon>
        <taxon>Clupei</taxon>
        <taxon>Clupeiformes</taxon>
        <taxon>Denticipitoidei</taxon>
        <taxon>Denticipitidae</taxon>
        <taxon>Denticeps</taxon>
    </lineage>
</organism>
<evidence type="ECO:0000256" key="14">
    <source>
        <dbReference type="ARBA" id="ARBA00023180"/>
    </source>
</evidence>
<dbReference type="Ensembl" id="ENSDCDT00010039472.1">
    <property type="protein sequence ID" value="ENSDCDP00010031861.1"/>
    <property type="gene ID" value="ENSDCDG00010020286.1"/>
</dbReference>
<dbReference type="GO" id="GO:0006898">
    <property type="term" value="P:receptor-mediated endocytosis"/>
    <property type="evidence" value="ECO:0007669"/>
    <property type="project" value="TreeGrafter"/>
</dbReference>
<evidence type="ECO:0000256" key="17">
    <source>
        <dbReference type="ARBA" id="ARBA00038848"/>
    </source>
</evidence>
<evidence type="ECO:0000256" key="16">
    <source>
        <dbReference type="ARBA" id="ARBA00031934"/>
    </source>
</evidence>
<keyword evidence="11" id="KW-0256">Endoplasmic reticulum</keyword>
<evidence type="ECO:0000256" key="19">
    <source>
        <dbReference type="ARBA" id="ARBA00047734"/>
    </source>
</evidence>
<comment type="subcellular location">
    <subcellularLocation>
        <location evidence="1">Endoplasmic reticulum</location>
    </subcellularLocation>
    <subcellularLocation>
        <location evidence="3">Golgi apparatus</location>
    </subcellularLocation>
    <subcellularLocation>
        <location evidence="2">Lysosome</location>
    </subcellularLocation>
    <subcellularLocation>
        <location evidence="4">Secreted</location>
    </subcellularLocation>
</comment>
<dbReference type="AlphaFoldDB" id="A0A8C4AP36"/>
<accession>A0A8C4AP36</accession>
<comment type="catalytic activity">
    <reaction evidence="18">
        <text>S-hexadecanoyl-L-cysteinyl-[protein] + H2O = L-cysteinyl-[protein] + hexadecanoate + H(+)</text>
        <dbReference type="Rhea" id="RHEA:19233"/>
        <dbReference type="Rhea" id="RHEA-COMP:10131"/>
        <dbReference type="Rhea" id="RHEA-COMP:11032"/>
        <dbReference type="ChEBI" id="CHEBI:7896"/>
        <dbReference type="ChEBI" id="CHEBI:15377"/>
        <dbReference type="ChEBI" id="CHEBI:15378"/>
        <dbReference type="ChEBI" id="CHEBI:29950"/>
        <dbReference type="ChEBI" id="CHEBI:74151"/>
        <dbReference type="EC" id="3.1.2.22"/>
    </reaction>
</comment>
<evidence type="ECO:0000313" key="24">
    <source>
        <dbReference type="Proteomes" id="UP000694580"/>
    </source>
</evidence>
<keyword evidence="15" id="KW-0458">Lysosome</keyword>
<evidence type="ECO:0000256" key="18">
    <source>
        <dbReference type="ARBA" id="ARBA00047337"/>
    </source>
</evidence>
<reference evidence="23 24" key="1">
    <citation type="submission" date="2020-06" db="EMBL/GenBank/DDBJ databases">
        <authorList>
            <consortium name="Wellcome Sanger Institute Data Sharing"/>
        </authorList>
    </citation>
    <scope>NUCLEOTIDE SEQUENCE [LARGE SCALE GENOMIC DNA]</scope>
</reference>
<dbReference type="PANTHER" id="PTHR11247:SF8">
    <property type="entry name" value="PALMITOYL-PROTEIN THIOESTERASE 1"/>
    <property type="match status" value="1"/>
</dbReference>
<dbReference type="Gene3D" id="3.40.50.1820">
    <property type="entry name" value="alpha/beta hydrolase"/>
    <property type="match status" value="1"/>
</dbReference>
<evidence type="ECO:0000256" key="7">
    <source>
        <dbReference type="ARBA" id="ARBA00014212"/>
    </source>
</evidence>
<evidence type="ECO:0000313" key="23">
    <source>
        <dbReference type="Ensembl" id="ENSDCDP00010031861.1"/>
    </source>
</evidence>
<dbReference type="GO" id="GO:0005783">
    <property type="term" value="C:endoplasmic reticulum"/>
    <property type="evidence" value="ECO:0007669"/>
    <property type="project" value="UniProtKB-SubCell"/>
</dbReference>
<dbReference type="Pfam" id="PF02089">
    <property type="entry name" value="Palm_thioest"/>
    <property type="match status" value="1"/>
</dbReference>
<protein>
    <recommendedName>
        <fullName evidence="7">Palmitoyl-protein thioesterase 1</fullName>
        <ecNumber evidence="17">3.1.2.2</ecNumber>
        <ecNumber evidence="6">3.1.2.22</ecNumber>
    </recommendedName>
    <alternativeName>
        <fullName evidence="16">Palmitoyl-protein hydrolase 1</fullName>
    </alternativeName>
</protein>
<evidence type="ECO:0000256" key="1">
    <source>
        <dbReference type="ARBA" id="ARBA00004240"/>
    </source>
</evidence>
<dbReference type="PANTHER" id="PTHR11247">
    <property type="entry name" value="PALMITOYL-PROTEIN THIOESTERASE/DOLICHYLDIPHOSPHATASE 1"/>
    <property type="match status" value="1"/>
</dbReference>
<dbReference type="GO" id="GO:0005794">
    <property type="term" value="C:Golgi apparatus"/>
    <property type="evidence" value="ECO:0007669"/>
    <property type="project" value="UniProtKB-SubCell"/>
</dbReference>
<evidence type="ECO:0000256" key="11">
    <source>
        <dbReference type="ARBA" id="ARBA00022824"/>
    </source>
</evidence>
<dbReference type="EC" id="3.1.2.22" evidence="6"/>
<evidence type="ECO:0000313" key="22">
    <source>
        <dbReference type="Ensembl" id="ENSDCDP00010028483.1"/>
    </source>
</evidence>